<sequence length="155" mass="17923">MVAYLHGNNPVFPYPFTSTSGMMADPKIQSMMARWGFVAGCGLGREGQGMTDPLSPHRNEFRFGLGYKPTAEDWDREQAKAARVARLREKVSKLICDSVECDDEDYLAELQEKWLRHEEVKEYTDIPDLSNLSLLEEPEEYEEDLDVYYEDWVLC</sequence>
<feature type="domain" description="G-patch" evidence="1">
    <location>
        <begin position="24"/>
        <end position="70"/>
    </location>
</feature>
<dbReference type="PROSITE" id="PS50174">
    <property type="entry name" value="G_PATCH"/>
    <property type="match status" value="1"/>
</dbReference>
<reference evidence="2" key="1">
    <citation type="submission" date="2022-12" db="EMBL/GenBank/DDBJ databases">
        <title>Draft genome assemblies for two species of Escallonia (Escalloniales).</title>
        <authorList>
            <person name="Chanderbali A."/>
            <person name="Dervinis C."/>
            <person name="Anghel I."/>
            <person name="Soltis D."/>
            <person name="Soltis P."/>
            <person name="Zapata F."/>
        </authorList>
    </citation>
    <scope>NUCLEOTIDE SEQUENCE</scope>
    <source>
        <strain evidence="2">UCBG64.0493</strain>
        <tissue evidence="2">Leaf</tissue>
    </source>
</reference>
<accession>A0AA88WCZ4</accession>
<dbReference type="InterPro" id="IPR000467">
    <property type="entry name" value="G_patch_dom"/>
</dbReference>
<keyword evidence="3" id="KW-1185">Reference proteome</keyword>
<organism evidence="2 3">
    <name type="scientific">Escallonia herrerae</name>
    <dbReference type="NCBI Taxonomy" id="1293975"/>
    <lineage>
        <taxon>Eukaryota</taxon>
        <taxon>Viridiplantae</taxon>
        <taxon>Streptophyta</taxon>
        <taxon>Embryophyta</taxon>
        <taxon>Tracheophyta</taxon>
        <taxon>Spermatophyta</taxon>
        <taxon>Magnoliopsida</taxon>
        <taxon>eudicotyledons</taxon>
        <taxon>Gunneridae</taxon>
        <taxon>Pentapetalae</taxon>
        <taxon>asterids</taxon>
        <taxon>campanulids</taxon>
        <taxon>Escalloniales</taxon>
        <taxon>Escalloniaceae</taxon>
        <taxon>Escallonia</taxon>
    </lineage>
</organism>
<proteinExistence type="predicted"/>
<protein>
    <recommendedName>
        <fullName evidence="1">G-patch domain-containing protein</fullName>
    </recommendedName>
</protein>
<dbReference type="GO" id="GO:0003676">
    <property type="term" value="F:nucleic acid binding"/>
    <property type="evidence" value="ECO:0007669"/>
    <property type="project" value="InterPro"/>
</dbReference>
<evidence type="ECO:0000259" key="1">
    <source>
        <dbReference type="PROSITE" id="PS50174"/>
    </source>
</evidence>
<dbReference type="Pfam" id="PF01585">
    <property type="entry name" value="G-patch"/>
    <property type="match status" value="1"/>
</dbReference>
<dbReference type="AlphaFoldDB" id="A0AA88WCZ4"/>
<evidence type="ECO:0000313" key="2">
    <source>
        <dbReference type="EMBL" id="KAK3024757.1"/>
    </source>
</evidence>
<dbReference type="EMBL" id="JAVXUP010000584">
    <property type="protein sequence ID" value="KAK3024757.1"/>
    <property type="molecule type" value="Genomic_DNA"/>
</dbReference>
<comment type="caution">
    <text evidence="2">The sequence shown here is derived from an EMBL/GenBank/DDBJ whole genome shotgun (WGS) entry which is preliminary data.</text>
</comment>
<gene>
    <name evidence="2" type="ORF">RJ639_043030</name>
</gene>
<dbReference type="SMART" id="SM00443">
    <property type="entry name" value="G_patch"/>
    <property type="match status" value="1"/>
</dbReference>
<evidence type="ECO:0000313" key="3">
    <source>
        <dbReference type="Proteomes" id="UP001188597"/>
    </source>
</evidence>
<name>A0AA88WCZ4_9ASTE</name>
<dbReference type="Proteomes" id="UP001188597">
    <property type="component" value="Unassembled WGS sequence"/>
</dbReference>